<dbReference type="AlphaFoldDB" id="A0A494VNV9"/>
<evidence type="ECO:0000313" key="6">
    <source>
        <dbReference type="Proteomes" id="UP000270046"/>
    </source>
</evidence>
<feature type="chain" id="PRO_5019837820" evidence="4">
    <location>
        <begin position="21"/>
        <end position="192"/>
    </location>
</feature>
<proteinExistence type="predicted"/>
<organism evidence="5 6">
    <name type="scientific">Mucilaginibacter celer</name>
    <dbReference type="NCBI Taxonomy" id="2305508"/>
    <lineage>
        <taxon>Bacteria</taxon>
        <taxon>Pseudomonadati</taxon>
        <taxon>Bacteroidota</taxon>
        <taxon>Sphingobacteriia</taxon>
        <taxon>Sphingobacteriales</taxon>
        <taxon>Sphingobacteriaceae</taxon>
        <taxon>Mucilaginibacter</taxon>
    </lineage>
</organism>
<dbReference type="RefSeq" id="WP_119409518.1">
    <property type="nucleotide sequence ID" value="NZ_CP032869.1"/>
</dbReference>
<reference evidence="5 6" key="1">
    <citation type="submission" date="2018-10" db="EMBL/GenBank/DDBJ databases">
        <title>Genome sequencing of Mucilaginibacter sp. HYN0043.</title>
        <authorList>
            <person name="Kim M."/>
            <person name="Yi H."/>
        </authorList>
    </citation>
    <scope>NUCLEOTIDE SEQUENCE [LARGE SCALE GENOMIC DNA]</scope>
    <source>
        <strain evidence="5 6">HYN0043</strain>
    </source>
</reference>
<sequence length="192" mass="20623">MKKRFTLLSLLLVCSLPIFAQNIFTAIGDNDVQGVKFLLNRGVNLKAKDQNGNTPLIAAVKNNQDRIVNLILQTDVKVDGKDADGNTALMIAADKGNDVLVGMLLHYYPNTNAHNAGGATALMMAVNSGNANAVKSLLEHGANPKLKDKQHKAAIDYAKETDKQQMASLLDNTYPVTASIKNTGGTYAIPFQ</sequence>
<keyword evidence="1" id="KW-0677">Repeat</keyword>
<dbReference type="Pfam" id="PF12796">
    <property type="entry name" value="Ank_2"/>
    <property type="match status" value="1"/>
</dbReference>
<dbReference type="GO" id="GO:0004842">
    <property type="term" value="F:ubiquitin-protein transferase activity"/>
    <property type="evidence" value="ECO:0007669"/>
    <property type="project" value="TreeGrafter"/>
</dbReference>
<dbReference type="Gene3D" id="1.25.40.20">
    <property type="entry name" value="Ankyrin repeat-containing domain"/>
    <property type="match status" value="1"/>
</dbReference>
<dbReference type="InterPro" id="IPR002110">
    <property type="entry name" value="Ankyrin_rpt"/>
</dbReference>
<dbReference type="InterPro" id="IPR036770">
    <property type="entry name" value="Ankyrin_rpt-contain_sf"/>
</dbReference>
<feature type="repeat" description="ANK" evidence="3">
    <location>
        <begin position="51"/>
        <end position="83"/>
    </location>
</feature>
<feature type="repeat" description="ANK" evidence="3">
    <location>
        <begin position="117"/>
        <end position="149"/>
    </location>
</feature>
<keyword evidence="4" id="KW-0732">Signal</keyword>
<dbReference type="OrthoDB" id="796070at2"/>
<keyword evidence="6" id="KW-1185">Reference proteome</keyword>
<feature type="repeat" description="ANK" evidence="3">
    <location>
        <begin position="84"/>
        <end position="116"/>
    </location>
</feature>
<evidence type="ECO:0000256" key="1">
    <source>
        <dbReference type="ARBA" id="ARBA00022737"/>
    </source>
</evidence>
<accession>A0A494VNV9</accession>
<dbReference type="Proteomes" id="UP000270046">
    <property type="component" value="Chromosome"/>
</dbReference>
<dbReference type="PANTHER" id="PTHR24171:SF8">
    <property type="entry name" value="BRCA1-ASSOCIATED RING DOMAIN PROTEIN 1"/>
    <property type="match status" value="1"/>
</dbReference>
<dbReference type="SUPFAM" id="SSF48403">
    <property type="entry name" value="Ankyrin repeat"/>
    <property type="match status" value="1"/>
</dbReference>
<evidence type="ECO:0000256" key="3">
    <source>
        <dbReference type="PROSITE-ProRule" id="PRU00023"/>
    </source>
</evidence>
<dbReference type="Pfam" id="PF00023">
    <property type="entry name" value="Ank"/>
    <property type="match status" value="1"/>
</dbReference>
<keyword evidence="2 3" id="KW-0040">ANK repeat</keyword>
<evidence type="ECO:0000256" key="4">
    <source>
        <dbReference type="SAM" id="SignalP"/>
    </source>
</evidence>
<evidence type="ECO:0000256" key="2">
    <source>
        <dbReference type="ARBA" id="ARBA00023043"/>
    </source>
</evidence>
<name>A0A494VNV9_9SPHI</name>
<feature type="signal peptide" evidence="4">
    <location>
        <begin position="1"/>
        <end position="20"/>
    </location>
</feature>
<dbReference type="EMBL" id="CP032869">
    <property type="protein sequence ID" value="AYL95909.1"/>
    <property type="molecule type" value="Genomic_DNA"/>
</dbReference>
<gene>
    <name evidence="5" type="ORF">HYN43_011690</name>
</gene>
<dbReference type="KEGG" id="muh:HYN43_011690"/>
<dbReference type="PANTHER" id="PTHR24171">
    <property type="entry name" value="ANKYRIN REPEAT DOMAIN-CONTAINING PROTEIN 39-RELATED"/>
    <property type="match status" value="1"/>
</dbReference>
<protein>
    <submittedName>
        <fullName evidence="5">Ankyrin repeat domain-containing protein</fullName>
    </submittedName>
</protein>
<dbReference type="PROSITE" id="PS50297">
    <property type="entry name" value="ANK_REP_REGION"/>
    <property type="match status" value="2"/>
</dbReference>
<dbReference type="GO" id="GO:0085020">
    <property type="term" value="P:protein K6-linked ubiquitination"/>
    <property type="evidence" value="ECO:0007669"/>
    <property type="project" value="TreeGrafter"/>
</dbReference>
<dbReference type="PROSITE" id="PS50088">
    <property type="entry name" value="ANK_REPEAT"/>
    <property type="match status" value="3"/>
</dbReference>
<evidence type="ECO:0000313" key="5">
    <source>
        <dbReference type="EMBL" id="AYL95909.1"/>
    </source>
</evidence>
<dbReference type="SMART" id="SM00248">
    <property type="entry name" value="ANK"/>
    <property type="match status" value="3"/>
</dbReference>